<evidence type="ECO:0000313" key="3">
    <source>
        <dbReference type="Proteomes" id="UP000009872"/>
    </source>
</evidence>
<dbReference type="Proteomes" id="UP000009872">
    <property type="component" value="Unassembled WGS sequence"/>
</dbReference>
<reference evidence="2 3" key="1">
    <citation type="submission" date="2012-09" db="EMBL/GenBank/DDBJ databases">
        <title>The Genome Sequence of Bacteroides oleiciplenus YIT 12058.</title>
        <authorList>
            <consortium name="The Broad Institute Genome Sequencing Platform"/>
            <person name="Earl A."/>
            <person name="Ward D."/>
            <person name="Feldgarden M."/>
            <person name="Gevers D."/>
            <person name="Morotomi M."/>
            <person name="Walker B."/>
            <person name="Young S.K."/>
            <person name="Zeng Q."/>
            <person name="Gargeya S."/>
            <person name="Fitzgerald M."/>
            <person name="Haas B."/>
            <person name="Abouelleil A."/>
            <person name="Alvarado L."/>
            <person name="Arachchi H.M."/>
            <person name="Berlin A.M."/>
            <person name="Chapman S.B."/>
            <person name="Goldberg J."/>
            <person name="Griggs A."/>
            <person name="Gujja S."/>
            <person name="Hansen M."/>
            <person name="Howarth C."/>
            <person name="Imamovic A."/>
            <person name="Larimer J."/>
            <person name="McCowen C."/>
            <person name="Montmayeur A."/>
            <person name="Murphy C."/>
            <person name="Neiman D."/>
            <person name="Pearson M."/>
            <person name="Priest M."/>
            <person name="Roberts A."/>
            <person name="Saif S."/>
            <person name="Shea T."/>
            <person name="Sisk P."/>
            <person name="Sykes S."/>
            <person name="Wortman J."/>
            <person name="Nusbaum C."/>
            <person name="Birren B."/>
        </authorList>
    </citation>
    <scope>NUCLEOTIDE SEQUENCE [LARGE SCALE GENOMIC DNA]</scope>
    <source>
        <strain evidence="2 3">YIT 12058</strain>
    </source>
</reference>
<dbReference type="eggNOG" id="ENOG502Z8SF">
    <property type="taxonomic scope" value="Bacteria"/>
</dbReference>
<dbReference type="STRING" id="742727.HMPREF9447_01423"/>
<name>K9E3H0_9BACE</name>
<comment type="caution">
    <text evidence="2">The sequence shown here is derived from an EMBL/GenBank/DDBJ whole genome shotgun (WGS) entry which is preliminary data.</text>
</comment>
<feature type="signal peptide" evidence="1">
    <location>
        <begin position="1"/>
        <end position="19"/>
    </location>
</feature>
<evidence type="ECO:0000313" key="2">
    <source>
        <dbReference type="EMBL" id="EKU91233.1"/>
    </source>
</evidence>
<keyword evidence="3" id="KW-1185">Reference proteome</keyword>
<accession>K9E3H0</accession>
<protein>
    <recommendedName>
        <fullName evidence="4">Nuclear transport factor 2 family protein</fullName>
    </recommendedName>
</protein>
<keyword evidence="1" id="KW-0732">Signal</keyword>
<dbReference type="EMBL" id="ADLF01000008">
    <property type="protein sequence ID" value="EKU91233.1"/>
    <property type="molecule type" value="Genomic_DNA"/>
</dbReference>
<dbReference type="HOGENOM" id="CLU_851670_0_0_10"/>
<dbReference type="AlphaFoldDB" id="K9E3H0"/>
<proteinExistence type="predicted"/>
<sequence length="327" mass="38127">MRKIVFAFWMLSCCMFLHAQDEVLFEFSDGISTGALKTKMEQQVVSLLTAINAAESGNSDINYSGIDIDNLASQSIGMTWNNVHFRTMDSDIVEHCVRLERSNGSLRGFQVRNIGVEMKPLDAAFDTQKSKYQEICIDFNTSGRIIDFNFAMETRQYQQLLKEGVRLNDVDRRLQIIHWCEQFRKAYNDKNLKFMEDIFSDDALIITGKVVMQRQKSEVGLADATKVEYVQKNKQQYLASLRRVFDREKYKGYINVEFDDYEIKRNGAKPQYYAVTLRQNWYSSTYHDEGMVVLIWDFTNEEQPKIQVRTWQPMGENVFGFSDVKLP</sequence>
<evidence type="ECO:0000256" key="1">
    <source>
        <dbReference type="SAM" id="SignalP"/>
    </source>
</evidence>
<feature type="chain" id="PRO_5003927026" description="Nuclear transport factor 2 family protein" evidence="1">
    <location>
        <begin position="20"/>
        <end position="327"/>
    </location>
</feature>
<evidence type="ECO:0008006" key="4">
    <source>
        <dbReference type="Google" id="ProtNLM"/>
    </source>
</evidence>
<dbReference type="OrthoDB" id="1030920at2"/>
<organism evidence="2 3">
    <name type="scientific">Bacteroides oleiciplenus YIT 12058</name>
    <dbReference type="NCBI Taxonomy" id="742727"/>
    <lineage>
        <taxon>Bacteria</taxon>
        <taxon>Pseudomonadati</taxon>
        <taxon>Bacteroidota</taxon>
        <taxon>Bacteroidia</taxon>
        <taxon>Bacteroidales</taxon>
        <taxon>Bacteroidaceae</taxon>
        <taxon>Bacteroides</taxon>
    </lineage>
</organism>
<dbReference type="PATRIC" id="fig|742727.4.peg.1441"/>
<gene>
    <name evidence="2" type="ORF">HMPREF9447_01423</name>
</gene>
<dbReference type="RefSeq" id="WP_009128991.1">
    <property type="nucleotide sequence ID" value="NZ_JH992940.1"/>
</dbReference>